<keyword evidence="9" id="KW-1185">Reference proteome</keyword>
<gene>
    <name evidence="8" type="ORF">Purlil1_4906</name>
</gene>
<evidence type="ECO:0000256" key="2">
    <source>
        <dbReference type="ARBA" id="ARBA00010430"/>
    </source>
</evidence>
<dbReference type="InterPro" id="IPR013174">
    <property type="entry name" value="DPM3"/>
</dbReference>
<feature type="transmembrane region" description="Helical" evidence="7">
    <location>
        <begin position="206"/>
        <end position="225"/>
    </location>
</feature>
<accession>A0ABR0C3H6</accession>
<evidence type="ECO:0000313" key="9">
    <source>
        <dbReference type="Proteomes" id="UP001287286"/>
    </source>
</evidence>
<dbReference type="Proteomes" id="UP001287286">
    <property type="component" value="Unassembled WGS sequence"/>
</dbReference>
<evidence type="ECO:0000256" key="6">
    <source>
        <dbReference type="ARBA" id="ARBA00023136"/>
    </source>
</evidence>
<evidence type="ECO:0000256" key="5">
    <source>
        <dbReference type="ARBA" id="ARBA00022989"/>
    </source>
</evidence>
<dbReference type="PANTHER" id="PTHR16433:SF0">
    <property type="entry name" value="DOLICHOL-PHOSPHATE MANNOSYLTRANSFERASE SUBUNIT 3"/>
    <property type="match status" value="1"/>
</dbReference>
<evidence type="ECO:0000313" key="8">
    <source>
        <dbReference type="EMBL" id="KAK4090770.1"/>
    </source>
</evidence>
<comment type="similarity">
    <text evidence="2">Belongs to the DPM3 family.</text>
</comment>
<dbReference type="EMBL" id="JAWRVI010000014">
    <property type="protein sequence ID" value="KAK4090770.1"/>
    <property type="molecule type" value="Genomic_DNA"/>
</dbReference>
<comment type="subcellular location">
    <subcellularLocation>
        <location evidence="1">Endoplasmic reticulum membrane</location>
        <topology evidence="1">Multi-pass membrane protein</topology>
    </subcellularLocation>
</comment>
<evidence type="ECO:0000256" key="1">
    <source>
        <dbReference type="ARBA" id="ARBA00004477"/>
    </source>
</evidence>
<proteinExistence type="inferred from homology"/>
<organism evidence="8 9">
    <name type="scientific">Purpureocillium lilacinum</name>
    <name type="common">Paecilomyces lilacinus</name>
    <dbReference type="NCBI Taxonomy" id="33203"/>
    <lineage>
        <taxon>Eukaryota</taxon>
        <taxon>Fungi</taxon>
        <taxon>Dikarya</taxon>
        <taxon>Ascomycota</taxon>
        <taxon>Pezizomycotina</taxon>
        <taxon>Sordariomycetes</taxon>
        <taxon>Hypocreomycetidae</taxon>
        <taxon>Hypocreales</taxon>
        <taxon>Ophiocordycipitaceae</taxon>
        <taxon>Purpureocillium</taxon>
    </lineage>
</organism>
<comment type="caution">
    <text evidence="8">The sequence shown here is derived from an EMBL/GenBank/DDBJ whole genome shotgun (WGS) entry which is preliminary data.</text>
</comment>
<evidence type="ECO:0000256" key="4">
    <source>
        <dbReference type="ARBA" id="ARBA00022824"/>
    </source>
</evidence>
<dbReference type="PANTHER" id="PTHR16433">
    <property type="entry name" value="DOLICHOL-PHOSPHATE MANNOSYLTRANSFERASE SUBUNIT 3"/>
    <property type="match status" value="1"/>
</dbReference>
<evidence type="ECO:0008006" key="10">
    <source>
        <dbReference type="Google" id="ProtNLM"/>
    </source>
</evidence>
<name>A0ABR0C3H6_PURLI</name>
<reference evidence="8 9" key="1">
    <citation type="journal article" date="2024" name="Microbiol. Resour. Announc.">
        <title>Genome annotations for the ascomycete fungi Trichoderma harzianum, Trichoderma aggressivum, and Purpureocillium lilacinum.</title>
        <authorList>
            <person name="Beijen E.P.W."/>
            <person name="Ohm R.A."/>
        </authorList>
    </citation>
    <scope>NUCLEOTIDE SEQUENCE [LARGE SCALE GENOMIC DNA]</scope>
    <source>
        <strain evidence="8 9">CBS 150709</strain>
    </source>
</reference>
<keyword evidence="4" id="KW-0256">Endoplasmic reticulum</keyword>
<protein>
    <recommendedName>
        <fullName evidence="10">Dolichol-phosphate mannose synthase subunit 3</fullName>
    </recommendedName>
</protein>
<keyword evidence="5 7" id="KW-1133">Transmembrane helix</keyword>
<evidence type="ECO:0000256" key="3">
    <source>
        <dbReference type="ARBA" id="ARBA00022692"/>
    </source>
</evidence>
<evidence type="ECO:0000256" key="7">
    <source>
        <dbReference type="SAM" id="Phobius"/>
    </source>
</evidence>
<keyword evidence="3 7" id="KW-0812">Transmembrane</keyword>
<sequence>MPDIVKVRQQQAARVLADPLTTLPAQLGKQRTRPLSSAVMVAAVNDSRQLTRNEHAKKPRFGAAWWHQMTAVADEQQPWTGGPVDSAVPSPKFVLYRPQRATPYTSLQPSDPSHLIATHELPAPAHRRHTAVTPFLPPSPIYFVDPRAPPRPDVIAAAPSTAATMTRAQQTVSLALLVSSLYFALYLGLIPLPALVQEQVVPLLPFWALVSFGALLLFRLGWGILTFNDVPAAHKELMEEIELAKTELRTLGVSVD</sequence>
<keyword evidence="6 7" id="KW-0472">Membrane</keyword>
<feature type="transmembrane region" description="Helical" evidence="7">
    <location>
        <begin position="174"/>
        <end position="194"/>
    </location>
</feature>
<dbReference type="Pfam" id="PF08285">
    <property type="entry name" value="DPM3"/>
    <property type="match status" value="1"/>
</dbReference>